<protein>
    <submittedName>
        <fullName evidence="3">Uncharacterized protein</fullName>
    </submittedName>
</protein>
<evidence type="ECO:0000256" key="2">
    <source>
        <dbReference type="ARBA" id="ARBA00022676"/>
    </source>
</evidence>
<dbReference type="InterPro" id="IPR050481">
    <property type="entry name" value="UDP-glycosyltransf_plant"/>
</dbReference>
<dbReference type="Gene3D" id="3.40.50.2000">
    <property type="entry name" value="Glycogen Phosphorylase B"/>
    <property type="match status" value="1"/>
</dbReference>
<dbReference type="SUPFAM" id="SSF53756">
    <property type="entry name" value="UDP-Glycosyltransferase/glycogen phosphorylase"/>
    <property type="match status" value="1"/>
</dbReference>
<keyword evidence="2" id="KW-0328">Glycosyltransferase</keyword>
<evidence type="ECO:0000256" key="1">
    <source>
        <dbReference type="ARBA" id="ARBA00009995"/>
    </source>
</evidence>
<name>A0ABD1LQ09_9FABA</name>
<keyword evidence="4" id="KW-1185">Reference proteome</keyword>
<evidence type="ECO:0000313" key="3">
    <source>
        <dbReference type="EMBL" id="KAL2325568.1"/>
    </source>
</evidence>
<dbReference type="Proteomes" id="UP001603857">
    <property type="component" value="Unassembled WGS sequence"/>
</dbReference>
<comment type="similarity">
    <text evidence="1">Belongs to the UDP-glycosyltransferase family.</text>
</comment>
<dbReference type="GO" id="GO:0016758">
    <property type="term" value="F:hexosyltransferase activity"/>
    <property type="evidence" value="ECO:0007669"/>
    <property type="project" value="UniProtKB-ARBA"/>
</dbReference>
<accession>A0ABD1LQ09</accession>
<gene>
    <name evidence="3" type="ORF">Fmac_024626</name>
</gene>
<dbReference type="AlphaFoldDB" id="A0ABD1LQ09"/>
<organism evidence="3 4">
    <name type="scientific">Flemingia macrophylla</name>
    <dbReference type="NCBI Taxonomy" id="520843"/>
    <lineage>
        <taxon>Eukaryota</taxon>
        <taxon>Viridiplantae</taxon>
        <taxon>Streptophyta</taxon>
        <taxon>Embryophyta</taxon>
        <taxon>Tracheophyta</taxon>
        <taxon>Spermatophyta</taxon>
        <taxon>Magnoliopsida</taxon>
        <taxon>eudicotyledons</taxon>
        <taxon>Gunneridae</taxon>
        <taxon>Pentapetalae</taxon>
        <taxon>rosids</taxon>
        <taxon>fabids</taxon>
        <taxon>Fabales</taxon>
        <taxon>Fabaceae</taxon>
        <taxon>Papilionoideae</taxon>
        <taxon>50 kb inversion clade</taxon>
        <taxon>NPAAA clade</taxon>
        <taxon>indigoferoid/millettioid clade</taxon>
        <taxon>Phaseoleae</taxon>
        <taxon>Flemingia</taxon>
    </lineage>
</organism>
<dbReference type="EMBL" id="JBGMDY010000008">
    <property type="protein sequence ID" value="KAL2325568.1"/>
    <property type="molecule type" value="Genomic_DNA"/>
</dbReference>
<keyword evidence="2" id="KW-0808">Transferase</keyword>
<comment type="caution">
    <text evidence="3">The sequence shown here is derived from an EMBL/GenBank/DDBJ whole genome shotgun (WGS) entry which is preliminary data.</text>
</comment>
<sequence>MQPRAERFGIQCNLVQRVLLSNATSCREFWYPMQPPAETFTPHRPIRPPSLSPRTRTTITRYRWRPFHLVTIGFMDHLSIHAYIRRISTAHTSITFLRLPPAPSPHPAASILANCFTFVKTNASNFAAVQAQISHFAAIKALVIDLFYTFAMEATSSLRIPVHYFFTSGAAVLALCCHLPTLHYQTTLSFGDMAGVELRLLGTTVTLKEVNMSEPMLDRNDNTYWDMLEFCTQLPRATPWCTTPEE</sequence>
<reference evidence="3 4" key="1">
    <citation type="submission" date="2024-08" db="EMBL/GenBank/DDBJ databases">
        <title>Insights into the chromosomal genome structure of Flemingia macrophylla.</title>
        <authorList>
            <person name="Ding Y."/>
            <person name="Zhao Y."/>
            <person name="Bi W."/>
            <person name="Wu M."/>
            <person name="Zhao G."/>
            <person name="Gong Y."/>
            <person name="Li W."/>
            <person name="Zhang P."/>
        </authorList>
    </citation>
    <scope>NUCLEOTIDE SEQUENCE [LARGE SCALE GENOMIC DNA]</scope>
    <source>
        <strain evidence="3">DYQJB</strain>
        <tissue evidence="3">Leaf</tissue>
    </source>
</reference>
<dbReference type="PANTHER" id="PTHR48048:SF30">
    <property type="entry name" value="GLYCOSYLTRANSFERASE"/>
    <property type="match status" value="1"/>
</dbReference>
<proteinExistence type="inferred from homology"/>
<evidence type="ECO:0000313" key="4">
    <source>
        <dbReference type="Proteomes" id="UP001603857"/>
    </source>
</evidence>
<dbReference type="PANTHER" id="PTHR48048">
    <property type="entry name" value="GLYCOSYLTRANSFERASE"/>
    <property type="match status" value="1"/>
</dbReference>